<keyword evidence="6" id="KW-0282">Flagellum</keyword>
<dbReference type="KEGG" id="chq:AQ619_11635"/>
<dbReference type="Proteomes" id="UP000056905">
    <property type="component" value="Chromosome"/>
</dbReference>
<dbReference type="Gene3D" id="2.30.30.760">
    <property type="match status" value="1"/>
</dbReference>
<reference evidence="6 7" key="1">
    <citation type="submission" date="2015-10" db="EMBL/GenBank/DDBJ databases">
        <title>Conservation of the essential genome among Caulobacter and Brevundimonas species.</title>
        <authorList>
            <person name="Scott D."/>
            <person name="Ely B."/>
        </authorList>
    </citation>
    <scope>NUCLEOTIDE SEQUENCE [LARGE SCALE GENOMIC DNA]</scope>
    <source>
        <strain evidence="6 7">CB4</strain>
    </source>
</reference>
<dbReference type="InterPro" id="IPR017585">
    <property type="entry name" value="SAF_FlgA"/>
</dbReference>
<dbReference type="SMART" id="SM00858">
    <property type="entry name" value="SAF"/>
    <property type="match status" value="1"/>
</dbReference>
<dbReference type="Pfam" id="PF13144">
    <property type="entry name" value="ChapFlgA"/>
    <property type="match status" value="1"/>
</dbReference>
<comment type="subcellular location">
    <subcellularLocation>
        <location evidence="1 4">Periplasm</location>
    </subcellularLocation>
</comment>
<evidence type="ECO:0000256" key="3">
    <source>
        <dbReference type="ARBA" id="ARBA00022764"/>
    </source>
</evidence>
<comment type="function">
    <text evidence="4">Involved in the assembly process of the P-ring formation. It may associate with FlgF on the rod constituting a structure essential for the P-ring assembly or may act as a modulator protein for the P-ring assembly.</text>
</comment>
<dbReference type="OrthoDB" id="7171936at2"/>
<dbReference type="NCBIfam" id="TIGR03170">
    <property type="entry name" value="flgA_cterm"/>
    <property type="match status" value="1"/>
</dbReference>
<evidence type="ECO:0000256" key="2">
    <source>
        <dbReference type="ARBA" id="ARBA00022729"/>
    </source>
</evidence>
<proteinExistence type="inferred from homology"/>
<keyword evidence="4" id="KW-1005">Bacterial flagellum biogenesis</keyword>
<name>A0A0P0P0U5_9CAUL</name>
<keyword evidence="6" id="KW-0969">Cilium</keyword>
<feature type="chain" id="PRO_5005962770" description="Flagella basal body P-ring formation protein FlgA" evidence="4">
    <location>
        <begin position="20"/>
        <end position="249"/>
    </location>
</feature>
<dbReference type="InterPro" id="IPR013974">
    <property type="entry name" value="SAF"/>
</dbReference>
<protein>
    <recommendedName>
        <fullName evidence="4">Flagella basal body P-ring formation protein FlgA</fullName>
    </recommendedName>
</protein>
<dbReference type="STRING" id="69395.AQ619_11635"/>
<dbReference type="GO" id="GO:0044780">
    <property type="term" value="P:bacterial-type flagellum assembly"/>
    <property type="evidence" value="ECO:0007669"/>
    <property type="project" value="InterPro"/>
</dbReference>
<feature type="signal peptide" evidence="4">
    <location>
        <begin position="1"/>
        <end position="19"/>
    </location>
</feature>
<organism evidence="6 7">
    <name type="scientific">Caulobacter henricii</name>
    <dbReference type="NCBI Taxonomy" id="69395"/>
    <lineage>
        <taxon>Bacteria</taxon>
        <taxon>Pseudomonadati</taxon>
        <taxon>Pseudomonadota</taxon>
        <taxon>Alphaproteobacteria</taxon>
        <taxon>Caulobacterales</taxon>
        <taxon>Caulobacteraceae</taxon>
        <taxon>Caulobacter</taxon>
    </lineage>
</organism>
<evidence type="ECO:0000256" key="1">
    <source>
        <dbReference type="ARBA" id="ARBA00004418"/>
    </source>
</evidence>
<dbReference type="AlphaFoldDB" id="A0A0P0P0U5"/>
<comment type="similarity">
    <text evidence="4">Belongs to the FlgA family.</text>
</comment>
<dbReference type="InterPro" id="IPR039246">
    <property type="entry name" value="Flagellar_FlgA"/>
</dbReference>
<evidence type="ECO:0000256" key="4">
    <source>
        <dbReference type="RuleBase" id="RU362063"/>
    </source>
</evidence>
<evidence type="ECO:0000313" key="6">
    <source>
        <dbReference type="EMBL" id="ALL13936.1"/>
    </source>
</evidence>
<dbReference type="CDD" id="cd11614">
    <property type="entry name" value="SAF_CpaB_FlgA_like"/>
    <property type="match status" value="1"/>
</dbReference>
<keyword evidence="2 4" id="KW-0732">Signal</keyword>
<keyword evidence="6" id="KW-0966">Cell projection</keyword>
<keyword evidence="7" id="KW-1185">Reference proteome</keyword>
<dbReference type="RefSeq" id="WP_062147577.1">
    <property type="nucleotide sequence ID" value="NZ_CP013002.1"/>
</dbReference>
<dbReference type="PANTHER" id="PTHR36307">
    <property type="entry name" value="FLAGELLA BASAL BODY P-RING FORMATION PROTEIN FLGA"/>
    <property type="match status" value="1"/>
</dbReference>
<dbReference type="EMBL" id="CP013002">
    <property type="protein sequence ID" value="ALL13936.1"/>
    <property type="molecule type" value="Genomic_DNA"/>
</dbReference>
<evidence type="ECO:0000259" key="5">
    <source>
        <dbReference type="SMART" id="SM00858"/>
    </source>
</evidence>
<sequence length="249" mass="25561">MKRLLITTCCLLLAGPALAAQTVSLRMDTTDADGRVTLGDLFEGTGAVSETLVANRVGATAVLDAGQVQAVARRAGLDWSNAQGLRRIIVRQGVESPATAPGVVRARANVEVLAYARSLAAGEIVQPQDLIWIKAAASPAEAPQDADALIGMTAKRALREGAAASLRDVAAAQVIKTGDIITVTYENGGISLALQAKAMTAAAAGEVVSVQNTQSKKIIQAVATGPGSALVGPQAQAMQNRPSVRYAAR</sequence>
<dbReference type="GO" id="GO:0042597">
    <property type="term" value="C:periplasmic space"/>
    <property type="evidence" value="ECO:0007669"/>
    <property type="project" value="UniProtKB-SubCell"/>
</dbReference>
<keyword evidence="3 4" id="KW-0574">Periplasm</keyword>
<accession>A0A0P0P0U5</accession>
<feature type="domain" description="SAF" evidence="5">
    <location>
        <begin position="110"/>
        <end position="170"/>
    </location>
</feature>
<dbReference type="PANTHER" id="PTHR36307:SF1">
    <property type="entry name" value="FLAGELLA BASAL BODY P-RING FORMATION PROTEIN FLGA"/>
    <property type="match status" value="1"/>
</dbReference>
<gene>
    <name evidence="6" type="ORF">AQ619_11635</name>
</gene>
<evidence type="ECO:0000313" key="7">
    <source>
        <dbReference type="Proteomes" id="UP000056905"/>
    </source>
</evidence>